<accession>A0AA37H413</accession>
<organism evidence="1 2">
    <name type="scientific">Colletotrichum liriopes</name>
    <dbReference type="NCBI Taxonomy" id="708192"/>
    <lineage>
        <taxon>Eukaryota</taxon>
        <taxon>Fungi</taxon>
        <taxon>Dikarya</taxon>
        <taxon>Ascomycota</taxon>
        <taxon>Pezizomycotina</taxon>
        <taxon>Sordariomycetes</taxon>
        <taxon>Hypocreomycetidae</taxon>
        <taxon>Glomerellales</taxon>
        <taxon>Glomerellaceae</taxon>
        <taxon>Colletotrichum</taxon>
        <taxon>Colletotrichum spaethianum species complex</taxon>
    </lineage>
</organism>
<keyword evidence="2" id="KW-1185">Reference proteome</keyword>
<comment type="caution">
    <text evidence="1">The sequence shown here is derived from an EMBL/GenBank/DDBJ whole genome shotgun (WGS) entry which is preliminary data.</text>
</comment>
<proteinExistence type="predicted"/>
<name>A0AA37H413_9PEZI</name>
<evidence type="ECO:0000313" key="1">
    <source>
        <dbReference type="EMBL" id="GJC91148.1"/>
    </source>
</evidence>
<dbReference type="EMBL" id="BPPX01000073">
    <property type="protein sequence ID" value="GJC91148.1"/>
    <property type="molecule type" value="Genomic_DNA"/>
</dbReference>
<dbReference type="Proteomes" id="UP001055172">
    <property type="component" value="Unassembled WGS sequence"/>
</dbReference>
<sequence length="123" mass="13021">MDVEERPVRSRKGCDAVVIFVVVVFVARAAAADQVQVTAQAGPEQGNRVDAGVEIVAGGLDHVKRACFASQSEADDDVAAHINEHRVQLSEIRAFVLTVDEVDDGLGEGGAGLEQVKRLLIDG</sequence>
<protein>
    <submittedName>
        <fullName evidence="1">Uncharacterized protein</fullName>
    </submittedName>
</protein>
<gene>
    <name evidence="1" type="ORF">ColLi_13986</name>
</gene>
<reference evidence="1 2" key="1">
    <citation type="submission" date="2021-07" db="EMBL/GenBank/DDBJ databases">
        <title>Genome data of Colletotrichum spaethianum.</title>
        <authorList>
            <person name="Utami Y.D."/>
            <person name="Hiruma K."/>
        </authorList>
    </citation>
    <scope>NUCLEOTIDE SEQUENCE [LARGE SCALE GENOMIC DNA]</scope>
    <source>
        <strain evidence="1 2">MAFF 242679</strain>
    </source>
</reference>
<dbReference type="AlphaFoldDB" id="A0AA37H413"/>
<evidence type="ECO:0000313" key="2">
    <source>
        <dbReference type="Proteomes" id="UP001055172"/>
    </source>
</evidence>